<feature type="compositionally biased region" description="Basic and acidic residues" evidence="1">
    <location>
        <begin position="21"/>
        <end position="32"/>
    </location>
</feature>
<organism evidence="2 3">
    <name type="scientific">Parathielavia appendiculata</name>
    <dbReference type="NCBI Taxonomy" id="2587402"/>
    <lineage>
        <taxon>Eukaryota</taxon>
        <taxon>Fungi</taxon>
        <taxon>Dikarya</taxon>
        <taxon>Ascomycota</taxon>
        <taxon>Pezizomycotina</taxon>
        <taxon>Sordariomycetes</taxon>
        <taxon>Sordariomycetidae</taxon>
        <taxon>Sordariales</taxon>
        <taxon>Chaetomiaceae</taxon>
        <taxon>Parathielavia</taxon>
    </lineage>
</organism>
<feature type="compositionally biased region" description="Basic and acidic residues" evidence="1">
    <location>
        <begin position="128"/>
        <end position="137"/>
    </location>
</feature>
<dbReference type="EMBL" id="MU853223">
    <property type="protein sequence ID" value="KAK4128359.1"/>
    <property type="molecule type" value="Genomic_DNA"/>
</dbReference>
<feature type="compositionally biased region" description="Basic and acidic residues" evidence="1">
    <location>
        <begin position="172"/>
        <end position="185"/>
    </location>
</feature>
<reference evidence="2" key="1">
    <citation type="journal article" date="2023" name="Mol. Phylogenet. Evol.">
        <title>Genome-scale phylogeny and comparative genomics of the fungal order Sordariales.</title>
        <authorList>
            <person name="Hensen N."/>
            <person name="Bonometti L."/>
            <person name="Westerberg I."/>
            <person name="Brannstrom I.O."/>
            <person name="Guillou S."/>
            <person name="Cros-Aarteil S."/>
            <person name="Calhoun S."/>
            <person name="Haridas S."/>
            <person name="Kuo A."/>
            <person name="Mondo S."/>
            <person name="Pangilinan J."/>
            <person name="Riley R."/>
            <person name="LaButti K."/>
            <person name="Andreopoulos B."/>
            <person name="Lipzen A."/>
            <person name="Chen C."/>
            <person name="Yan M."/>
            <person name="Daum C."/>
            <person name="Ng V."/>
            <person name="Clum A."/>
            <person name="Steindorff A."/>
            <person name="Ohm R.A."/>
            <person name="Martin F."/>
            <person name="Silar P."/>
            <person name="Natvig D.O."/>
            <person name="Lalanne C."/>
            <person name="Gautier V."/>
            <person name="Ament-Velasquez S.L."/>
            <person name="Kruys A."/>
            <person name="Hutchinson M.I."/>
            <person name="Powell A.J."/>
            <person name="Barry K."/>
            <person name="Miller A.N."/>
            <person name="Grigoriev I.V."/>
            <person name="Debuchy R."/>
            <person name="Gladieux P."/>
            <person name="Hiltunen Thoren M."/>
            <person name="Johannesson H."/>
        </authorList>
    </citation>
    <scope>NUCLEOTIDE SEQUENCE</scope>
    <source>
        <strain evidence="2">CBS 731.68</strain>
    </source>
</reference>
<comment type="caution">
    <text evidence="2">The sequence shown here is derived from an EMBL/GenBank/DDBJ whole genome shotgun (WGS) entry which is preliminary data.</text>
</comment>
<dbReference type="AlphaFoldDB" id="A0AAN6U8T7"/>
<evidence type="ECO:0000313" key="3">
    <source>
        <dbReference type="Proteomes" id="UP001302602"/>
    </source>
</evidence>
<gene>
    <name evidence="2" type="ORF">N657DRAFT_667640</name>
</gene>
<evidence type="ECO:0000313" key="2">
    <source>
        <dbReference type="EMBL" id="KAK4128359.1"/>
    </source>
</evidence>
<name>A0AAN6U8T7_9PEZI</name>
<dbReference type="GeneID" id="87832183"/>
<keyword evidence="3" id="KW-1185">Reference proteome</keyword>
<sequence>MEALQSLRPPMTSRLRHSVRHSREQPEQDSQTKNRAGSLHTSGHFDEITKASLAALGRGPTPRPKEENDEFIQSWLQQMQARHSHLSRPDHERRQLRLTEQSSARDHVGKHRKRPRPILESSPPSPEAAERVENRFEKRTRHKTRDDKYDYKPHADKKRASGQGLRSCTTTDARKDRALAVEGKRSARQGDAQAAASHMLPRTSKLIPKANRISRHRNLTRKNSEPNASKLKLSKSQKEDKELEEFSAFFSRRMPHDKPESRSYGVADRAAAITATVRRTVRNDVTEALASTKAK</sequence>
<accession>A0AAN6U8T7</accession>
<feature type="compositionally biased region" description="Basic and acidic residues" evidence="1">
    <location>
        <begin position="144"/>
        <end position="154"/>
    </location>
</feature>
<evidence type="ECO:0000256" key="1">
    <source>
        <dbReference type="SAM" id="MobiDB-lite"/>
    </source>
</evidence>
<dbReference type="RefSeq" id="XP_062652130.1">
    <property type="nucleotide sequence ID" value="XM_062795414.1"/>
</dbReference>
<dbReference type="Proteomes" id="UP001302602">
    <property type="component" value="Unassembled WGS sequence"/>
</dbReference>
<feature type="region of interest" description="Disordered" evidence="1">
    <location>
        <begin position="1"/>
        <end position="242"/>
    </location>
</feature>
<feature type="compositionally biased region" description="Basic and acidic residues" evidence="1">
    <location>
        <begin position="87"/>
        <end position="107"/>
    </location>
</feature>
<reference evidence="2" key="2">
    <citation type="submission" date="2023-05" db="EMBL/GenBank/DDBJ databases">
        <authorList>
            <consortium name="Lawrence Berkeley National Laboratory"/>
            <person name="Steindorff A."/>
            <person name="Hensen N."/>
            <person name="Bonometti L."/>
            <person name="Westerberg I."/>
            <person name="Brannstrom I.O."/>
            <person name="Guillou S."/>
            <person name="Cros-Aarteil S."/>
            <person name="Calhoun S."/>
            <person name="Haridas S."/>
            <person name="Kuo A."/>
            <person name="Mondo S."/>
            <person name="Pangilinan J."/>
            <person name="Riley R."/>
            <person name="Labutti K."/>
            <person name="Andreopoulos B."/>
            <person name="Lipzen A."/>
            <person name="Chen C."/>
            <person name="Yanf M."/>
            <person name="Daum C."/>
            <person name="Ng V."/>
            <person name="Clum A."/>
            <person name="Ohm R."/>
            <person name="Martin F."/>
            <person name="Silar P."/>
            <person name="Natvig D."/>
            <person name="Lalanne C."/>
            <person name="Gautier V."/>
            <person name="Ament-Velasquez S.L."/>
            <person name="Kruys A."/>
            <person name="Hutchinson M.I."/>
            <person name="Powell A.J."/>
            <person name="Barry K."/>
            <person name="Miller A.N."/>
            <person name="Grigoriev I.V."/>
            <person name="Debuchy R."/>
            <person name="Gladieux P."/>
            <person name="Thoren M.H."/>
            <person name="Johannesson H."/>
        </authorList>
    </citation>
    <scope>NUCLEOTIDE SEQUENCE</scope>
    <source>
        <strain evidence="2">CBS 731.68</strain>
    </source>
</reference>
<protein>
    <submittedName>
        <fullName evidence="2">Uncharacterized protein</fullName>
    </submittedName>
</protein>
<proteinExistence type="predicted"/>